<comment type="similarity">
    <text evidence="1">Belongs to the DNA repair enzymes AP/ExoA family.</text>
</comment>
<keyword evidence="2 6" id="KW-0479">Metal-binding</keyword>
<proteinExistence type="inferred from homology"/>
<dbReference type="GO" id="GO:0008311">
    <property type="term" value="F:double-stranded DNA 3'-5' DNA exonuclease activity"/>
    <property type="evidence" value="ECO:0007669"/>
    <property type="project" value="TreeGrafter"/>
</dbReference>
<evidence type="ECO:0000256" key="5">
    <source>
        <dbReference type="PIRSR" id="PIRSR604808-1"/>
    </source>
</evidence>
<dbReference type="InterPro" id="IPR005135">
    <property type="entry name" value="Endo/exonuclease/phosphatase"/>
</dbReference>
<keyword evidence="4 6" id="KW-0460">Magnesium</keyword>
<keyword evidence="3" id="KW-0378">Hydrolase</keyword>
<dbReference type="RefSeq" id="WP_111727843.1">
    <property type="nucleotide sequence ID" value="NZ_QHKO01000001.1"/>
</dbReference>
<dbReference type="NCBIfam" id="TIGR00633">
    <property type="entry name" value="xth"/>
    <property type="match status" value="1"/>
</dbReference>
<dbReference type="SUPFAM" id="SSF56219">
    <property type="entry name" value="DNase I-like"/>
    <property type="match status" value="1"/>
</dbReference>
<feature type="active site" description="Proton donor/acceptor" evidence="5">
    <location>
        <position position="151"/>
    </location>
</feature>
<feature type="active site" description="Proton acceptor" evidence="5">
    <location>
        <position position="249"/>
    </location>
</feature>
<evidence type="ECO:0000256" key="2">
    <source>
        <dbReference type="ARBA" id="ARBA00022723"/>
    </source>
</evidence>
<feature type="binding site" evidence="6">
    <location>
        <position position="151"/>
    </location>
    <ligand>
        <name>Mg(2+)</name>
        <dbReference type="ChEBI" id="CHEBI:18420"/>
        <label>1</label>
    </ligand>
</feature>
<feature type="site" description="Important for catalytic activity" evidence="7">
    <location>
        <position position="223"/>
    </location>
</feature>
<keyword evidence="10" id="KW-1185">Reference proteome</keyword>
<comment type="caution">
    <text evidence="9">The sequence shown here is derived from an EMBL/GenBank/DDBJ whole genome shotgun (WGS) entry which is preliminary data.</text>
</comment>
<feature type="binding site" evidence="6">
    <location>
        <position position="35"/>
    </location>
    <ligand>
        <name>Mg(2+)</name>
        <dbReference type="ChEBI" id="CHEBI:18420"/>
        <label>1</label>
    </ligand>
</feature>
<dbReference type="AlphaFoldDB" id="A0A328CC08"/>
<dbReference type="PROSITE" id="PS51435">
    <property type="entry name" value="AP_NUCLEASE_F1_4"/>
    <property type="match status" value="1"/>
</dbReference>
<dbReference type="PANTHER" id="PTHR22748">
    <property type="entry name" value="AP ENDONUCLEASE"/>
    <property type="match status" value="1"/>
</dbReference>
<keyword evidence="6" id="KW-0464">Manganese</keyword>
<dbReference type="Proteomes" id="UP000249169">
    <property type="component" value="Unassembled WGS sequence"/>
</dbReference>
<dbReference type="EMBL" id="QHKO01000001">
    <property type="protein sequence ID" value="RAL24671.1"/>
    <property type="molecule type" value="Genomic_DNA"/>
</dbReference>
<dbReference type="GO" id="GO:0003906">
    <property type="term" value="F:DNA-(apurinic or apyrimidinic site) endonuclease activity"/>
    <property type="evidence" value="ECO:0007669"/>
    <property type="project" value="TreeGrafter"/>
</dbReference>
<dbReference type="GO" id="GO:0008081">
    <property type="term" value="F:phosphoric diester hydrolase activity"/>
    <property type="evidence" value="ECO:0007669"/>
    <property type="project" value="TreeGrafter"/>
</dbReference>
<dbReference type="NCBIfam" id="TIGR00195">
    <property type="entry name" value="exoDNase_III"/>
    <property type="match status" value="1"/>
</dbReference>
<feature type="active site" evidence="5">
    <location>
        <position position="108"/>
    </location>
</feature>
<dbReference type="GO" id="GO:0006284">
    <property type="term" value="P:base-excision repair"/>
    <property type="evidence" value="ECO:0007669"/>
    <property type="project" value="TreeGrafter"/>
</dbReference>
<dbReference type="Pfam" id="PF03372">
    <property type="entry name" value="Exo_endo_phos"/>
    <property type="match status" value="1"/>
</dbReference>
<dbReference type="InterPro" id="IPR036691">
    <property type="entry name" value="Endo/exonu/phosph_ase_sf"/>
</dbReference>
<protein>
    <submittedName>
        <fullName evidence="9">Exodeoxyribonuclease III</fullName>
    </submittedName>
</protein>
<comment type="cofactor">
    <cofactor evidence="6">
        <name>Mg(2+)</name>
        <dbReference type="ChEBI" id="CHEBI:18420"/>
    </cofactor>
    <cofactor evidence="6">
        <name>Mn(2+)</name>
        <dbReference type="ChEBI" id="CHEBI:29035"/>
    </cofactor>
    <text evidence="6">Probably binds two magnesium or manganese ions per subunit.</text>
</comment>
<evidence type="ECO:0000259" key="8">
    <source>
        <dbReference type="Pfam" id="PF03372"/>
    </source>
</evidence>
<dbReference type="GO" id="GO:0046872">
    <property type="term" value="F:metal ion binding"/>
    <property type="evidence" value="ECO:0007669"/>
    <property type="project" value="UniProtKB-KW"/>
</dbReference>
<evidence type="ECO:0000313" key="9">
    <source>
        <dbReference type="EMBL" id="RAL24671.1"/>
    </source>
</evidence>
<dbReference type="InterPro" id="IPR004808">
    <property type="entry name" value="AP_endonuc_1"/>
</dbReference>
<dbReference type="Gene3D" id="3.60.10.10">
    <property type="entry name" value="Endonuclease/exonuclease/phosphatase"/>
    <property type="match status" value="1"/>
</dbReference>
<name>A0A328CC08_9DELT</name>
<evidence type="ECO:0000313" key="10">
    <source>
        <dbReference type="Proteomes" id="UP000249169"/>
    </source>
</evidence>
<evidence type="ECO:0000256" key="4">
    <source>
        <dbReference type="ARBA" id="ARBA00022842"/>
    </source>
</evidence>
<feature type="binding site" evidence="6">
    <location>
        <position position="249"/>
    </location>
    <ligand>
        <name>Mg(2+)</name>
        <dbReference type="ChEBI" id="CHEBI:18420"/>
        <label>1</label>
    </ligand>
</feature>
<feature type="site" description="Interaction with DNA substrate" evidence="7">
    <location>
        <position position="249"/>
    </location>
</feature>
<accession>A0A328CC08</accession>
<organism evidence="9 10">
    <name type="scientific">Lujinxingia litoralis</name>
    <dbReference type="NCBI Taxonomy" id="2211119"/>
    <lineage>
        <taxon>Bacteria</taxon>
        <taxon>Deltaproteobacteria</taxon>
        <taxon>Bradymonadales</taxon>
        <taxon>Lujinxingiaceae</taxon>
        <taxon>Lujinxingia</taxon>
    </lineage>
</organism>
<feature type="domain" description="Endonuclease/exonuclease/phosphatase" evidence="8">
    <location>
        <begin position="5"/>
        <end position="249"/>
    </location>
</feature>
<dbReference type="PANTHER" id="PTHR22748:SF6">
    <property type="entry name" value="DNA-(APURINIC OR APYRIMIDINIC SITE) ENDONUCLEASE"/>
    <property type="match status" value="1"/>
</dbReference>
<evidence type="ECO:0000256" key="6">
    <source>
        <dbReference type="PIRSR" id="PIRSR604808-2"/>
    </source>
</evidence>
<evidence type="ECO:0000256" key="7">
    <source>
        <dbReference type="PIRSR" id="PIRSR604808-3"/>
    </source>
</evidence>
<dbReference type="OrthoDB" id="9803914at2"/>
<evidence type="ECO:0000256" key="1">
    <source>
        <dbReference type="ARBA" id="ARBA00007092"/>
    </source>
</evidence>
<feature type="site" description="Transition state stabilizer" evidence="7">
    <location>
        <position position="153"/>
    </location>
</feature>
<sequence>MKIYSWNVNGLRACVRKGYLDWLDACEGDIVGLQEVRALPEQLSAKARNPEGWHTYFHPAERKGYSGVGLYARQPFDQVIDSLGEEAFDCEGRVQIATLGKLTLLNVYFPNGSGKNRDLSRIPYKLDFYSHLRDMLATRIARGERILVMGDFNTAHRPIDLARPTSNTKTSGFRPEEREELDRWLDQGWVDTFRAIRGDVEERYTWWSQRGDVRARNIGWRIDYVYASPAAMEFVVDARIHDMVMGSDHCPISVTLNPDILL</sequence>
<feature type="binding site" evidence="6">
    <location>
        <position position="248"/>
    </location>
    <ligand>
        <name>Mg(2+)</name>
        <dbReference type="ChEBI" id="CHEBI:18420"/>
        <label>1</label>
    </ligand>
</feature>
<feature type="binding site" evidence="6">
    <location>
        <position position="153"/>
    </location>
    <ligand>
        <name>Mg(2+)</name>
        <dbReference type="ChEBI" id="CHEBI:18420"/>
        <label>1</label>
    </ligand>
</feature>
<feature type="binding site" evidence="6">
    <location>
        <position position="7"/>
    </location>
    <ligand>
        <name>Mg(2+)</name>
        <dbReference type="ChEBI" id="CHEBI:18420"/>
        <label>1</label>
    </ligand>
</feature>
<reference evidence="9 10" key="1">
    <citation type="submission" date="2018-05" db="EMBL/GenBank/DDBJ databases">
        <title>Lujinxingia marina gen. nov. sp. nov., a new facultative anaerobic member of the class Deltaproteobacteria, and proposal of Lujinxingaceae fam. nov.</title>
        <authorList>
            <person name="Li C.-M."/>
        </authorList>
    </citation>
    <scope>NUCLEOTIDE SEQUENCE [LARGE SCALE GENOMIC DNA]</scope>
    <source>
        <strain evidence="9 10">B210</strain>
    </source>
</reference>
<evidence type="ECO:0000256" key="3">
    <source>
        <dbReference type="ARBA" id="ARBA00022801"/>
    </source>
</evidence>
<gene>
    <name evidence="9" type="primary">xth</name>
    <name evidence="9" type="ORF">DL240_00230</name>
</gene>